<gene>
    <name evidence="2" type="ORF">H1P_660017</name>
</gene>
<dbReference type="CDD" id="cd02440">
    <property type="entry name" value="AdoMet_MTases"/>
    <property type="match status" value="1"/>
</dbReference>
<protein>
    <submittedName>
        <fullName evidence="2">Methylase involved in ubiquinone/menaquinone biosynthesis</fullName>
    </submittedName>
</protein>
<accession>A0A563W2T2</accession>
<keyword evidence="3" id="KW-1185">Reference proteome</keyword>
<reference evidence="2 3" key="1">
    <citation type="submission" date="2019-01" db="EMBL/GenBank/DDBJ databases">
        <authorList>
            <person name="Brito A."/>
        </authorList>
    </citation>
    <scope>NUCLEOTIDE SEQUENCE [LARGE SCALE GENOMIC DNA]</scope>
    <source>
        <strain evidence="2">1</strain>
    </source>
</reference>
<organism evidence="2 3">
    <name type="scientific">Hyella patelloides LEGE 07179</name>
    <dbReference type="NCBI Taxonomy" id="945734"/>
    <lineage>
        <taxon>Bacteria</taxon>
        <taxon>Bacillati</taxon>
        <taxon>Cyanobacteriota</taxon>
        <taxon>Cyanophyceae</taxon>
        <taxon>Pleurocapsales</taxon>
        <taxon>Hyellaceae</taxon>
        <taxon>Hyella</taxon>
    </lineage>
</organism>
<dbReference type="SUPFAM" id="SSF53335">
    <property type="entry name" value="S-adenosyl-L-methionine-dependent methyltransferases"/>
    <property type="match status" value="1"/>
</dbReference>
<evidence type="ECO:0000313" key="2">
    <source>
        <dbReference type="EMBL" id="VEP17927.1"/>
    </source>
</evidence>
<evidence type="ECO:0000313" key="3">
    <source>
        <dbReference type="Proteomes" id="UP000320055"/>
    </source>
</evidence>
<dbReference type="InterPro" id="IPR025714">
    <property type="entry name" value="Methyltranfer_dom"/>
</dbReference>
<feature type="domain" description="Methyltransferase" evidence="1">
    <location>
        <begin position="41"/>
        <end position="112"/>
    </location>
</feature>
<keyword evidence="2" id="KW-0808">Transferase</keyword>
<dbReference type="Proteomes" id="UP000320055">
    <property type="component" value="Unassembled WGS sequence"/>
</dbReference>
<dbReference type="GO" id="GO:0032259">
    <property type="term" value="P:methylation"/>
    <property type="evidence" value="ECO:0007669"/>
    <property type="project" value="UniProtKB-KW"/>
</dbReference>
<evidence type="ECO:0000259" key="1">
    <source>
        <dbReference type="Pfam" id="PF13847"/>
    </source>
</evidence>
<dbReference type="AlphaFoldDB" id="A0A563W2T2"/>
<dbReference type="InterPro" id="IPR050447">
    <property type="entry name" value="Erg6_SMT_methyltransf"/>
</dbReference>
<keyword evidence="2" id="KW-0830">Ubiquinone</keyword>
<proteinExistence type="predicted"/>
<dbReference type="PANTHER" id="PTHR44068:SF11">
    <property type="entry name" value="GERANYL DIPHOSPHATE 2-C-METHYLTRANSFERASE"/>
    <property type="match status" value="1"/>
</dbReference>
<keyword evidence="2" id="KW-0489">Methyltransferase</keyword>
<dbReference type="Pfam" id="PF13847">
    <property type="entry name" value="Methyltransf_31"/>
    <property type="match status" value="1"/>
</dbReference>
<name>A0A563W2T2_9CYAN</name>
<dbReference type="GO" id="GO:0008168">
    <property type="term" value="F:methyltransferase activity"/>
    <property type="evidence" value="ECO:0007669"/>
    <property type="project" value="UniProtKB-KW"/>
</dbReference>
<dbReference type="EMBL" id="CAACVJ010000623">
    <property type="protein sequence ID" value="VEP17927.1"/>
    <property type="molecule type" value="Genomic_DNA"/>
</dbReference>
<sequence>MSNQSWDYIHGYSNTEQERLIEQAEYWRNDLILRDIKYGLGDKLLEIGCGAGAVLGILGTTFPGLKIAGIDLEEKQIEYAHQHLNSLGLINADLKVGNASQLPWQDNTFDRIYAI</sequence>
<dbReference type="PANTHER" id="PTHR44068">
    <property type="entry name" value="ZGC:194242"/>
    <property type="match status" value="1"/>
</dbReference>
<dbReference type="InterPro" id="IPR029063">
    <property type="entry name" value="SAM-dependent_MTases_sf"/>
</dbReference>
<dbReference type="Gene3D" id="3.40.50.150">
    <property type="entry name" value="Vaccinia Virus protein VP39"/>
    <property type="match status" value="1"/>
</dbReference>